<sequence length="22" mass="2599">MSHNESAAQFYELRCYLSNPTH</sequence>
<evidence type="ECO:0000313" key="1">
    <source>
        <dbReference type="EMBL" id="CAF4107783.1"/>
    </source>
</evidence>
<evidence type="ECO:0000313" key="2">
    <source>
        <dbReference type="Proteomes" id="UP000663823"/>
    </source>
</evidence>
<organism evidence="1 2">
    <name type="scientific">Rotaria sordida</name>
    <dbReference type="NCBI Taxonomy" id="392033"/>
    <lineage>
        <taxon>Eukaryota</taxon>
        <taxon>Metazoa</taxon>
        <taxon>Spiralia</taxon>
        <taxon>Gnathifera</taxon>
        <taxon>Rotifera</taxon>
        <taxon>Eurotatoria</taxon>
        <taxon>Bdelloidea</taxon>
        <taxon>Philodinida</taxon>
        <taxon>Philodinidae</taxon>
        <taxon>Rotaria</taxon>
    </lineage>
</organism>
<dbReference type="AlphaFoldDB" id="A0A819VF58"/>
<comment type="caution">
    <text evidence="1">The sequence shown here is derived from an EMBL/GenBank/DDBJ whole genome shotgun (WGS) entry which is preliminary data.</text>
</comment>
<feature type="non-terminal residue" evidence="1">
    <location>
        <position position="22"/>
    </location>
</feature>
<dbReference type="EMBL" id="CAJOAX010012197">
    <property type="protein sequence ID" value="CAF4107783.1"/>
    <property type="molecule type" value="Genomic_DNA"/>
</dbReference>
<reference evidence="1" key="1">
    <citation type="submission" date="2021-02" db="EMBL/GenBank/DDBJ databases">
        <authorList>
            <person name="Nowell W R."/>
        </authorList>
    </citation>
    <scope>NUCLEOTIDE SEQUENCE</scope>
</reference>
<gene>
    <name evidence="1" type="ORF">OTI717_LOCUS34389</name>
</gene>
<dbReference type="Proteomes" id="UP000663823">
    <property type="component" value="Unassembled WGS sequence"/>
</dbReference>
<name>A0A819VF58_9BILA</name>
<proteinExistence type="predicted"/>
<protein>
    <submittedName>
        <fullName evidence="1">Uncharacterized protein</fullName>
    </submittedName>
</protein>
<accession>A0A819VF58</accession>